<dbReference type="SUPFAM" id="SSF50814">
    <property type="entry name" value="Lipocalins"/>
    <property type="match status" value="1"/>
</dbReference>
<gene>
    <name evidence="1" type="ORF">GFC01_12665</name>
</gene>
<dbReference type="OrthoDB" id="1680906at2"/>
<dbReference type="EMBL" id="WHYR01000038">
    <property type="protein sequence ID" value="MQL53092.1"/>
    <property type="molecule type" value="Genomic_DNA"/>
</dbReference>
<protein>
    <submittedName>
        <fullName evidence="1">DUF1934 family protein</fullName>
    </submittedName>
</protein>
<dbReference type="RefSeq" id="WP_152947522.1">
    <property type="nucleotide sequence ID" value="NZ_WHYR01000038.1"/>
</dbReference>
<comment type="caution">
    <text evidence="1">The sequence shown here is derived from an EMBL/GenBank/DDBJ whole genome shotgun (WGS) entry which is preliminary data.</text>
</comment>
<keyword evidence="2" id="KW-1185">Reference proteome</keyword>
<proteinExistence type="predicted"/>
<dbReference type="AlphaFoldDB" id="A0A6N7ISQ9"/>
<dbReference type="Pfam" id="PF09148">
    <property type="entry name" value="DUF1934"/>
    <property type="match status" value="1"/>
</dbReference>
<evidence type="ECO:0000313" key="1">
    <source>
        <dbReference type="EMBL" id="MQL53092.1"/>
    </source>
</evidence>
<name>A0A6N7ISQ9_9FIRM</name>
<dbReference type="InterPro" id="IPR015231">
    <property type="entry name" value="DUF1934"/>
</dbReference>
<dbReference type="Gene3D" id="2.40.128.20">
    <property type="match status" value="1"/>
</dbReference>
<organism evidence="1 2">
    <name type="scientific">Desulfofundulus thermobenzoicus</name>
    <dbReference type="NCBI Taxonomy" id="29376"/>
    <lineage>
        <taxon>Bacteria</taxon>
        <taxon>Bacillati</taxon>
        <taxon>Bacillota</taxon>
        <taxon>Clostridia</taxon>
        <taxon>Eubacteriales</taxon>
        <taxon>Peptococcaceae</taxon>
        <taxon>Desulfofundulus</taxon>
    </lineage>
</organism>
<sequence length="140" mass="15964">MRKEVLVTVRGTQTNDLGERETIELVTKANYYQKNSSYYIVYNESEISGMAGTTTSLKAEPSRVTLNRMGTAEVKQVFEEGIHHESNYVTPYGAMWVRVLPWKVEVDLTEVGGSINLEYELEMCREKIGYNELSITVQEV</sequence>
<dbReference type="Proteomes" id="UP000441717">
    <property type="component" value="Unassembled WGS sequence"/>
</dbReference>
<evidence type="ECO:0000313" key="2">
    <source>
        <dbReference type="Proteomes" id="UP000441717"/>
    </source>
</evidence>
<dbReference type="InterPro" id="IPR012674">
    <property type="entry name" value="Calycin"/>
</dbReference>
<accession>A0A6N7ISQ9</accession>
<reference evidence="1 2" key="1">
    <citation type="submission" date="2019-10" db="EMBL/GenBank/DDBJ databases">
        <title>Comparative genomics of sulfur disproportionating microorganisms.</title>
        <authorList>
            <person name="Ward L.M."/>
            <person name="Bertran E."/>
            <person name="Johnston D."/>
        </authorList>
    </citation>
    <scope>NUCLEOTIDE SEQUENCE [LARGE SCALE GENOMIC DNA]</scope>
    <source>
        <strain evidence="1 2">DSM 14055</strain>
    </source>
</reference>